<dbReference type="Pfam" id="PF10645">
    <property type="entry name" value="Carb_bind"/>
    <property type="match status" value="3"/>
</dbReference>
<dbReference type="AlphaFoldDB" id="A0AAE9W9Z8"/>
<evidence type="ECO:0000313" key="15">
    <source>
        <dbReference type="Proteomes" id="UP001212411"/>
    </source>
</evidence>
<keyword evidence="7" id="KW-0961">Cell wall biogenesis/degradation</keyword>
<gene>
    <name evidence="14" type="primary">eng1</name>
    <name evidence="14" type="ORF">SOMG_01763</name>
</gene>
<dbReference type="GO" id="GO:0000272">
    <property type="term" value="P:polysaccharide catabolic process"/>
    <property type="evidence" value="ECO:0007669"/>
    <property type="project" value="UniProtKB-KW"/>
</dbReference>
<keyword evidence="10" id="KW-0732">Signal</keyword>
<keyword evidence="4" id="KW-0378">Hydrolase</keyword>
<dbReference type="RefSeq" id="XP_056036253.1">
    <property type="nucleotide sequence ID" value="XM_056180556.1"/>
</dbReference>
<dbReference type="GO" id="GO:0042973">
    <property type="term" value="F:glucan endo-1,3-beta-D-glucosidase activity"/>
    <property type="evidence" value="ECO:0007669"/>
    <property type="project" value="UniProtKB-EC"/>
</dbReference>
<dbReference type="GO" id="GO:0009986">
    <property type="term" value="C:cell surface"/>
    <property type="evidence" value="ECO:0007669"/>
    <property type="project" value="TreeGrafter"/>
</dbReference>
<dbReference type="Proteomes" id="UP001212411">
    <property type="component" value="Chromosome 1"/>
</dbReference>
<protein>
    <recommendedName>
        <fullName evidence="3">glucan endo-1,3-beta-D-glucosidase</fullName>
        <ecNumber evidence="3">3.2.1.39</ecNumber>
    </recommendedName>
</protein>
<dbReference type="Gene3D" id="2.70.98.30">
    <property type="entry name" value="Golgi alpha-mannosidase II, domain 4"/>
    <property type="match status" value="1"/>
</dbReference>
<evidence type="ECO:0000256" key="4">
    <source>
        <dbReference type="ARBA" id="ARBA00022801"/>
    </source>
</evidence>
<feature type="domain" description="Endo-1,3(4)-beta-glucanase 1 carbohydrate binding" evidence="12">
    <location>
        <begin position="900"/>
        <end position="947"/>
    </location>
</feature>
<evidence type="ECO:0000256" key="9">
    <source>
        <dbReference type="SAM" id="MobiDB-lite"/>
    </source>
</evidence>
<comment type="similarity">
    <text evidence="2">Belongs to the glycosyl hydrolase 81 family.</text>
</comment>
<dbReference type="EMBL" id="CP115611">
    <property type="protein sequence ID" value="WBW72010.1"/>
    <property type="molecule type" value="Genomic_DNA"/>
</dbReference>
<feature type="chain" id="PRO_5042051053" description="glucan endo-1,3-beta-D-glucosidase" evidence="10">
    <location>
        <begin position="23"/>
        <end position="1051"/>
    </location>
</feature>
<evidence type="ECO:0000313" key="14">
    <source>
        <dbReference type="EMBL" id="WBW72010.1"/>
    </source>
</evidence>
<keyword evidence="5" id="KW-0119">Carbohydrate metabolism</keyword>
<feature type="signal peptide" evidence="10">
    <location>
        <begin position="1"/>
        <end position="22"/>
    </location>
</feature>
<feature type="domain" description="Glycosyl hydrolase family 81 N-terminal" evidence="11">
    <location>
        <begin position="65"/>
        <end position="373"/>
    </location>
</feature>
<dbReference type="GO" id="GO:0052861">
    <property type="term" value="F:endo-1,3(4)-beta-glucanase activity"/>
    <property type="evidence" value="ECO:0007669"/>
    <property type="project" value="InterPro"/>
</dbReference>
<dbReference type="Pfam" id="PF17652">
    <property type="entry name" value="Glyco_hydro81C"/>
    <property type="match status" value="1"/>
</dbReference>
<keyword evidence="8" id="KW-0624">Polysaccharide degradation</keyword>
<evidence type="ECO:0000256" key="6">
    <source>
        <dbReference type="ARBA" id="ARBA00023295"/>
    </source>
</evidence>
<feature type="compositionally biased region" description="Low complexity" evidence="9">
    <location>
        <begin position="884"/>
        <end position="897"/>
    </location>
</feature>
<reference evidence="14 15" key="1">
    <citation type="journal article" date="2023" name="G3 (Bethesda)">
        <title>A high-quality reference genome for the fission yeast Schizosaccharomyces osmophilus.</title>
        <authorList>
            <person name="Jia G.S."/>
            <person name="Zhang W.C."/>
            <person name="Liang Y."/>
            <person name="Liu X.H."/>
            <person name="Rhind N."/>
            <person name="Pidoux A."/>
            <person name="Brysch-Herzberg M."/>
            <person name="Du L.L."/>
        </authorList>
    </citation>
    <scope>NUCLEOTIDE SEQUENCE [LARGE SCALE GENOMIC DNA]</scope>
    <source>
        <strain evidence="14 15">CBS 15793</strain>
    </source>
</reference>
<evidence type="ECO:0000256" key="7">
    <source>
        <dbReference type="ARBA" id="ARBA00023316"/>
    </source>
</evidence>
<organism evidence="14 15">
    <name type="scientific">Schizosaccharomyces osmophilus</name>
    <dbReference type="NCBI Taxonomy" id="2545709"/>
    <lineage>
        <taxon>Eukaryota</taxon>
        <taxon>Fungi</taxon>
        <taxon>Dikarya</taxon>
        <taxon>Ascomycota</taxon>
        <taxon>Taphrinomycotina</taxon>
        <taxon>Schizosaccharomycetes</taxon>
        <taxon>Schizosaccharomycetales</taxon>
        <taxon>Schizosaccharomycetaceae</taxon>
        <taxon>Schizosaccharomyces</taxon>
    </lineage>
</organism>
<dbReference type="InterPro" id="IPR040720">
    <property type="entry name" value="GH81_C"/>
</dbReference>
<dbReference type="InterPro" id="IPR040451">
    <property type="entry name" value="GH81_N"/>
</dbReference>
<sequence>MMGFSTRSLAYFLAGCLHLVTASPLYGNPETMEPSSQILEKRSTDVFDKVIDTSDPIALFGSANHPLTPAGVSENGMPIETNKFYDNLLLGSRTSFLYADPYRYWWQSSNTQSGLCIGHTDENQRVFDWGSAVPNFYFNPIGLCSLGFGASGMTEAIAPEVDEVDQMSARVNFNWGSSSMKISLVEGLAFTTAEYSNAVPEIFTSTFFMNGIQSVSGSSASQKYKITLSDGHIWLIYVFGDQLTLKPNGNQVLVGSNSFTGYIQIAKIPSGDTKAESVYDKYAGTYVTGISVSGNVDGDTGYYTFTLKTSGQGSGVPLHFLLPHQMDSLSSGASSTELSLVSLVSGYATAVAGNSITFADTVPSDIHFLPWSPEGKKVGYSTDALNNIKAAATQEVNGNMDADSNLDSMYYSGKVLAKYAMLCLTVNDILNDKEMSNTCVKKLESAMARFVDNKQINPLVYDSTWKGVISKAGLSGYAMADFGNTYYNDHHFHYGYFVLTAAVIAHIDPNWINVGNNKKYVNSLIRDVSNPTSNDPHFPVQRMFDFYHGHSWAGGLFESNDGKDEESTSEDYNFFYGMKLWGEVTGDDAMVDRANIILSVLKRSLNKYIYYSEGNVQPKSMQPNYVAGITFMNKITHVTYFGTNPEFVQGIHMLPVTPISAYIREQSFVRDEWNNMLLNALGAAVPSWRTLLYADYAIVDPWTSYNYFATPAFQPSWLDVGASRAWYLAFSAGLDGRNAVYYPTNPDGSNSGSSSSSSSSSSPSPSTSSPSSPSTLTSISSYVTTTTTSVFPDLKPTIVPTSTSSSSSGQKTCNMAVYDPSTTVCDENVLCPIVNGVPYSNCNGACYNPKEYGCYKNTISPNINPTSYVSSPVSTTDPISNTATKTGSTSSPKPTSGMQKCGDTTYDASAITCYFNDILCPIVEGNVYEVCNGSCYDPSMYSCDNGSVSHKGSSKSSTSAKSAYTSPSTTPTSKSSTSASSTSAPSSVTPTSQPSTHAIAQCGLAWYNTKSYICYGNLLCPIIGDKTMQPCGNACYDSDAYECLGGKLITK</sequence>
<dbReference type="KEGG" id="som:SOMG_01763"/>
<dbReference type="GO" id="GO:0071555">
    <property type="term" value="P:cell wall organization"/>
    <property type="evidence" value="ECO:0007669"/>
    <property type="project" value="UniProtKB-KW"/>
</dbReference>
<evidence type="ECO:0000256" key="1">
    <source>
        <dbReference type="ARBA" id="ARBA00000382"/>
    </source>
</evidence>
<feature type="domain" description="Endo-1,3(4)-beta-glucanase 1 carbohydrate binding" evidence="12">
    <location>
        <begin position="1001"/>
        <end position="1048"/>
    </location>
</feature>
<accession>A0AAE9W9Z8</accession>
<dbReference type="PANTHER" id="PTHR31983">
    <property type="entry name" value="ENDO-1,3(4)-BETA-GLUCANASE 1"/>
    <property type="match status" value="1"/>
</dbReference>
<evidence type="ECO:0000259" key="11">
    <source>
        <dbReference type="Pfam" id="PF03639"/>
    </source>
</evidence>
<feature type="compositionally biased region" description="Low complexity" evidence="9">
    <location>
        <begin position="749"/>
        <end position="776"/>
    </location>
</feature>
<feature type="region of interest" description="Disordered" evidence="9">
    <location>
        <begin position="745"/>
        <end position="776"/>
    </location>
</feature>
<keyword evidence="15" id="KW-1185">Reference proteome</keyword>
<feature type="region of interest" description="Disordered" evidence="9">
    <location>
        <begin position="952"/>
        <end position="995"/>
    </location>
</feature>
<feature type="region of interest" description="Disordered" evidence="9">
    <location>
        <begin position="870"/>
        <end position="899"/>
    </location>
</feature>
<evidence type="ECO:0000259" key="13">
    <source>
        <dbReference type="Pfam" id="PF17652"/>
    </source>
</evidence>
<dbReference type="InterPro" id="IPR018909">
    <property type="entry name" value="Eng1_septum"/>
</dbReference>
<name>A0AAE9W9Z8_9SCHI</name>
<dbReference type="InterPro" id="IPR005200">
    <property type="entry name" value="Endo-beta-glucanase"/>
</dbReference>
<evidence type="ECO:0000256" key="10">
    <source>
        <dbReference type="SAM" id="SignalP"/>
    </source>
</evidence>
<evidence type="ECO:0000256" key="8">
    <source>
        <dbReference type="ARBA" id="ARBA00023326"/>
    </source>
</evidence>
<evidence type="ECO:0000256" key="2">
    <source>
        <dbReference type="ARBA" id="ARBA00010730"/>
    </source>
</evidence>
<dbReference type="EC" id="3.2.1.39" evidence="3"/>
<dbReference type="PROSITE" id="PS52008">
    <property type="entry name" value="GH81"/>
    <property type="match status" value="1"/>
</dbReference>
<keyword evidence="6" id="KW-0326">Glycosidase</keyword>
<proteinExistence type="inferred from homology"/>
<feature type="domain" description="Glycosyl hydrolase family 81 C-terminal" evidence="13">
    <location>
        <begin position="380"/>
        <end position="728"/>
    </location>
</feature>
<comment type="catalytic activity">
    <reaction evidence="1">
        <text>Hydrolysis of (1-&gt;3)-beta-D-glucosidic linkages in (1-&gt;3)-beta-D-glucans.</text>
        <dbReference type="EC" id="3.2.1.39"/>
    </reaction>
</comment>
<evidence type="ECO:0000256" key="3">
    <source>
        <dbReference type="ARBA" id="ARBA00012780"/>
    </source>
</evidence>
<dbReference type="Pfam" id="PF03639">
    <property type="entry name" value="Glyco_hydro_81"/>
    <property type="match status" value="1"/>
</dbReference>
<feature type="domain" description="Endo-1,3(4)-beta-glucanase 1 carbohydrate binding" evidence="12">
    <location>
        <begin position="812"/>
        <end position="858"/>
    </location>
</feature>
<dbReference type="PANTHER" id="PTHR31983:SF21">
    <property type="entry name" value="PRIMARY SEPTUM GLUCAN ENDO-1,3-BETA-D-GLUCOSIDASE"/>
    <property type="match status" value="1"/>
</dbReference>
<dbReference type="GeneID" id="80875245"/>
<evidence type="ECO:0000256" key="5">
    <source>
        <dbReference type="ARBA" id="ARBA00023277"/>
    </source>
</evidence>
<dbReference type="GO" id="GO:0030246">
    <property type="term" value="F:carbohydrate binding"/>
    <property type="evidence" value="ECO:0007669"/>
    <property type="project" value="InterPro"/>
</dbReference>
<dbReference type="Gene3D" id="1.10.287.1170">
    <property type="entry name" value="glycoside hydrolase family 81 endo-[beta] glucanase"/>
    <property type="match status" value="1"/>
</dbReference>
<evidence type="ECO:0000259" key="12">
    <source>
        <dbReference type="Pfam" id="PF10645"/>
    </source>
</evidence>